<accession>A0AA38LI28</accession>
<gene>
    <name evidence="2" type="ORF">KI387_004977</name>
</gene>
<protein>
    <submittedName>
        <fullName evidence="2">Uncharacterized protein</fullName>
    </submittedName>
</protein>
<reference evidence="2 3" key="1">
    <citation type="journal article" date="2021" name="Nat. Plants">
        <title>The Taxus genome provides insights into paclitaxel biosynthesis.</title>
        <authorList>
            <person name="Xiong X."/>
            <person name="Gou J."/>
            <person name="Liao Q."/>
            <person name="Li Y."/>
            <person name="Zhou Q."/>
            <person name="Bi G."/>
            <person name="Li C."/>
            <person name="Du R."/>
            <person name="Wang X."/>
            <person name="Sun T."/>
            <person name="Guo L."/>
            <person name="Liang H."/>
            <person name="Lu P."/>
            <person name="Wu Y."/>
            <person name="Zhang Z."/>
            <person name="Ro D.K."/>
            <person name="Shang Y."/>
            <person name="Huang S."/>
            <person name="Yan J."/>
        </authorList>
    </citation>
    <scope>NUCLEOTIDE SEQUENCE [LARGE SCALE GENOMIC DNA]</scope>
    <source>
        <strain evidence="2">Ta-2019</strain>
    </source>
</reference>
<dbReference type="SUPFAM" id="SSF46589">
    <property type="entry name" value="tRNA-binding arm"/>
    <property type="match status" value="1"/>
</dbReference>
<dbReference type="InterPro" id="IPR010978">
    <property type="entry name" value="tRNA-bd_arm"/>
</dbReference>
<feature type="region of interest" description="Disordered" evidence="1">
    <location>
        <begin position="41"/>
        <end position="60"/>
    </location>
</feature>
<dbReference type="EMBL" id="JAHRHJ020000002">
    <property type="protein sequence ID" value="KAH9324799.1"/>
    <property type="molecule type" value="Genomic_DNA"/>
</dbReference>
<dbReference type="GO" id="GO:0000166">
    <property type="term" value="F:nucleotide binding"/>
    <property type="evidence" value="ECO:0007669"/>
    <property type="project" value="InterPro"/>
</dbReference>
<evidence type="ECO:0000256" key="1">
    <source>
        <dbReference type="SAM" id="MobiDB-lite"/>
    </source>
</evidence>
<evidence type="ECO:0000313" key="2">
    <source>
        <dbReference type="EMBL" id="KAH9324799.1"/>
    </source>
</evidence>
<comment type="caution">
    <text evidence="2">The sequence shown here is derived from an EMBL/GenBank/DDBJ whole genome shotgun (WGS) entry which is preliminary data.</text>
</comment>
<keyword evidence="3" id="KW-1185">Reference proteome</keyword>
<feature type="non-terminal residue" evidence="2">
    <location>
        <position position="103"/>
    </location>
</feature>
<proteinExistence type="predicted"/>
<evidence type="ECO:0000313" key="3">
    <source>
        <dbReference type="Proteomes" id="UP000824469"/>
    </source>
</evidence>
<name>A0AA38LI28_TAXCH</name>
<feature type="non-terminal residue" evidence="2">
    <location>
        <position position="1"/>
    </location>
</feature>
<organism evidence="2 3">
    <name type="scientific">Taxus chinensis</name>
    <name type="common">Chinese yew</name>
    <name type="synonym">Taxus wallichiana var. chinensis</name>
    <dbReference type="NCBI Taxonomy" id="29808"/>
    <lineage>
        <taxon>Eukaryota</taxon>
        <taxon>Viridiplantae</taxon>
        <taxon>Streptophyta</taxon>
        <taxon>Embryophyta</taxon>
        <taxon>Tracheophyta</taxon>
        <taxon>Spermatophyta</taxon>
        <taxon>Pinopsida</taxon>
        <taxon>Pinidae</taxon>
        <taxon>Conifers II</taxon>
        <taxon>Cupressales</taxon>
        <taxon>Taxaceae</taxon>
        <taxon>Taxus</taxon>
    </lineage>
</organism>
<dbReference type="Proteomes" id="UP000824469">
    <property type="component" value="Unassembled WGS sequence"/>
</dbReference>
<sequence length="103" mass="12022">VAQNLLHISNAGIDMALHQEGILVPRRLKSLEKEMKQLKKDLKRMEKQKGKRKIDEDTDNGKDQITDIYKKLKSLNTRLGRAKDRHDHNMAIFKAISEFLEQK</sequence>
<dbReference type="AlphaFoldDB" id="A0AA38LI28"/>